<comment type="subcellular location">
    <subcellularLocation>
        <location evidence="12">Cytoplasm</location>
    </subcellularLocation>
</comment>
<comment type="activity regulation">
    <text evidence="12">Activated by a monovalent cation that binds near, but not in, the active site. The most likely occupant of the site in vivo is potassium. Ion binding induces a conformational change that may alter substrate affinity.</text>
</comment>
<keyword evidence="7 12" id="KW-0418">Kinase</keyword>
<comment type="similarity">
    <text evidence="12">Belongs to the carbohydrate kinase PfkB family. Ribokinase subfamily.</text>
</comment>
<dbReference type="GO" id="GO:0005829">
    <property type="term" value="C:cytosol"/>
    <property type="evidence" value="ECO:0007669"/>
    <property type="project" value="TreeGrafter"/>
</dbReference>
<evidence type="ECO:0000259" key="13">
    <source>
        <dbReference type="Pfam" id="PF00294"/>
    </source>
</evidence>
<dbReference type="Pfam" id="PF00294">
    <property type="entry name" value="PfkB"/>
    <property type="match status" value="1"/>
</dbReference>
<dbReference type="EMBL" id="JACOQI010000022">
    <property type="protein sequence ID" value="MBC5771810.1"/>
    <property type="molecule type" value="Genomic_DNA"/>
</dbReference>
<evidence type="ECO:0000256" key="6">
    <source>
        <dbReference type="ARBA" id="ARBA00022741"/>
    </source>
</evidence>
<dbReference type="InterPro" id="IPR002173">
    <property type="entry name" value="Carboh/pur_kinase_PfkB_CS"/>
</dbReference>
<evidence type="ECO:0000256" key="1">
    <source>
        <dbReference type="ARBA" id="ARBA00005380"/>
    </source>
</evidence>
<feature type="binding site" evidence="12">
    <location>
        <begin position="43"/>
        <end position="47"/>
    </location>
    <ligand>
        <name>substrate</name>
    </ligand>
</feature>
<dbReference type="InterPro" id="IPR002139">
    <property type="entry name" value="Ribo/fructo_kinase"/>
</dbReference>
<feature type="binding site" evidence="12">
    <location>
        <position position="301"/>
    </location>
    <ligand>
        <name>K(+)</name>
        <dbReference type="ChEBI" id="CHEBI:29103"/>
    </ligand>
</feature>
<dbReference type="GO" id="GO:0005524">
    <property type="term" value="F:ATP binding"/>
    <property type="evidence" value="ECO:0007669"/>
    <property type="project" value="UniProtKB-UniRule"/>
</dbReference>
<feature type="binding site" evidence="12">
    <location>
        <begin position="265"/>
        <end position="266"/>
    </location>
    <ligand>
        <name>ATP</name>
        <dbReference type="ChEBI" id="CHEBI:30616"/>
    </ligand>
</feature>
<proteinExistence type="inferred from homology"/>
<dbReference type="GO" id="GO:0046872">
    <property type="term" value="F:metal ion binding"/>
    <property type="evidence" value="ECO:0007669"/>
    <property type="project" value="UniProtKB-KW"/>
</dbReference>
<dbReference type="SUPFAM" id="SSF53613">
    <property type="entry name" value="Ribokinase-like"/>
    <property type="match status" value="1"/>
</dbReference>
<comment type="subunit">
    <text evidence="12">Homodimer.</text>
</comment>
<evidence type="ECO:0000256" key="10">
    <source>
        <dbReference type="ARBA" id="ARBA00022958"/>
    </source>
</evidence>
<dbReference type="Proteomes" id="UP000620327">
    <property type="component" value="Unassembled WGS sequence"/>
</dbReference>
<comment type="catalytic activity">
    <reaction evidence="12">
        <text>D-ribose + ATP = D-ribose 5-phosphate + ADP + H(+)</text>
        <dbReference type="Rhea" id="RHEA:13697"/>
        <dbReference type="ChEBI" id="CHEBI:15378"/>
        <dbReference type="ChEBI" id="CHEBI:30616"/>
        <dbReference type="ChEBI" id="CHEBI:47013"/>
        <dbReference type="ChEBI" id="CHEBI:78346"/>
        <dbReference type="ChEBI" id="CHEBI:456216"/>
        <dbReference type="EC" id="2.7.1.15"/>
    </reaction>
</comment>
<evidence type="ECO:0000256" key="9">
    <source>
        <dbReference type="ARBA" id="ARBA00022842"/>
    </source>
</evidence>
<dbReference type="PROSITE" id="PS00583">
    <property type="entry name" value="PFKB_KINASES_1"/>
    <property type="match status" value="1"/>
</dbReference>
<dbReference type="PANTHER" id="PTHR10584:SF166">
    <property type="entry name" value="RIBOKINASE"/>
    <property type="match status" value="1"/>
</dbReference>
<name>A0A923MJJ8_9FIRM</name>
<evidence type="ECO:0000256" key="5">
    <source>
        <dbReference type="ARBA" id="ARBA00022723"/>
    </source>
</evidence>
<sequence>MLHRKPRILVVGSFVMDVIATTEQIPGAGQTVYGKSFHMAPGGKGANQALQCARLGAEVTMVGCVGDDLFGQQLLEPLREAGMDVSHVVVRKGIHSGVGHVVLEVTEHSAQNRIVVIPGANRTLTVEEVAWIQQAVSGFDMVLLQLEVPIEVNRAVARWAREAGVPVILNPAPATELDDELLSLVSYLIPNEQEASQETHLPLRFDKSGPWDEDLRNIADTLQGKGVEHVIITLGSYGSAVAETGGPRYVPCVHMEHVADPTAAGDSFVGALSTALAVGLPEDAALTFASHTAAITVSRLGAMPSLPTLPEVLELIRTRGGAGLELSCLDALR</sequence>
<evidence type="ECO:0000256" key="12">
    <source>
        <dbReference type="HAMAP-Rule" id="MF_01987"/>
    </source>
</evidence>
<evidence type="ECO:0000256" key="4">
    <source>
        <dbReference type="ARBA" id="ARBA00022679"/>
    </source>
</evidence>
<evidence type="ECO:0000313" key="14">
    <source>
        <dbReference type="EMBL" id="MBC5771810.1"/>
    </source>
</evidence>
<protein>
    <recommendedName>
        <fullName evidence="3 12">Ribokinase</fullName>
        <shortName evidence="12">RK</shortName>
        <ecNumber evidence="2 12">2.7.1.15</ecNumber>
    </recommendedName>
</protein>
<dbReference type="PANTHER" id="PTHR10584">
    <property type="entry name" value="SUGAR KINASE"/>
    <property type="match status" value="1"/>
</dbReference>
<feature type="binding site" evidence="12">
    <location>
        <begin position="15"/>
        <end position="17"/>
    </location>
    <ligand>
        <name>substrate</name>
    </ligand>
</feature>
<keyword evidence="15" id="KW-1185">Reference proteome</keyword>
<feature type="binding site" evidence="12">
    <location>
        <position position="260"/>
    </location>
    <ligand>
        <name>K(+)</name>
        <dbReference type="ChEBI" id="CHEBI:29103"/>
    </ligand>
</feature>
<feature type="binding site" evidence="12">
    <location>
        <position position="262"/>
    </location>
    <ligand>
        <name>K(+)</name>
        <dbReference type="ChEBI" id="CHEBI:29103"/>
    </ligand>
</feature>
<comment type="caution">
    <text evidence="14">The sequence shown here is derived from an EMBL/GenBank/DDBJ whole genome shotgun (WGS) entry which is preliminary data.</text>
</comment>
<comment type="similarity">
    <text evidence="1">Belongs to the carbohydrate kinase pfkB family.</text>
</comment>
<dbReference type="GO" id="GO:0019303">
    <property type="term" value="P:D-ribose catabolic process"/>
    <property type="evidence" value="ECO:0007669"/>
    <property type="project" value="UniProtKB-UniRule"/>
</dbReference>
<dbReference type="RefSeq" id="WP_187015997.1">
    <property type="nucleotide sequence ID" value="NZ_JACOQI010000022.1"/>
</dbReference>
<feature type="binding site" evidence="12">
    <location>
        <position position="305"/>
    </location>
    <ligand>
        <name>K(+)</name>
        <dbReference type="ChEBI" id="CHEBI:29103"/>
    </ligand>
</feature>
<dbReference type="PROSITE" id="PS00584">
    <property type="entry name" value="PFKB_KINASES_2"/>
    <property type="match status" value="1"/>
</dbReference>
<comment type="cofactor">
    <cofactor evidence="12">
        <name>Mg(2+)</name>
        <dbReference type="ChEBI" id="CHEBI:18420"/>
    </cofactor>
    <text evidence="12">Requires a divalent cation, most likely magnesium in vivo, as an electrophilic catalyst to aid phosphoryl group transfer. It is the chelate of the metal and the nucleotide that is the actual substrate.</text>
</comment>
<comment type="pathway">
    <text evidence="12">Carbohydrate metabolism; D-ribose degradation; D-ribose 5-phosphate from beta-D-ribopyranose: step 2/2.</text>
</comment>
<dbReference type="InterPro" id="IPR011877">
    <property type="entry name" value="Ribokinase"/>
</dbReference>
<dbReference type="AlphaFoldDB" id="A0A923MJJ8"/>
<organism evidence="14 15">
    <name type="scientific">Dysosmobacter segnis</name>
    <dbReference type="NCBI Taxonomy" id="2763042"/>
    <lineage>
        <taxon>Bacteria</taxon>
        <taxon>Bacillati</taxon>
        <taxon>Bacillota</taxon>
        <taxon>Clostridia</taxon>
        <taxon>Eubacteriales</taxon>
        <taxon>Oscillospiraceae</taxon>
        <taxon>Dysosmobacter</taxon>
    </lineage>
</organism>
<gene>
    <name evidence="12" type="primary">rbsK</name>
    <name evidence="14" type="ORF">H8Z83_16040</name>
</gene>
<evidence type="ECO:0000256" key="3">
    <source>
        <dbReference type="ARBA" id="ARBA00016943"/>
    </source>
</evidence>
<dbReference type="InterPro" id="IPR029056">
    <property type="entry name" value="Ribokinase-like"/>
</dbReference>
<keyword evidence="5 12" id="KW-0479">Metal-binding</keyword>
<feature type="active site" description="Proton acceptor" evidence="12">
    <location>
        <position position="266"/>
    </location>
</feature>
<accession>A0A923MJJ8</accession>
<keyword evidence="9 12" id="KW-0460">Magnesium</keyword>
<keyword evidence="6 12" id="KW-0547">Nucleotide-binding</keyword>
<keyword evidence="10 12" id="KW-0630">Potassium</keyword>
<feature type="binding site" evidence="12">
    <location>
        <position position="299"/>
    </location>
    <ligand>
        <name>K(+)</name>
        <dbReference type="ChEBI" id="CHEBI:29103"/>
    </ligand>
</feature>
<comment type="function">
    <text evidence="12">Catalyzes the phosphorylation of ribose at O-5 in a reaction requiring ATP and magnesium. The resulting D-ribose-5-phosphate can then be used either for sythesis of nucleotides, histidine, and tryptophan, or as a component of the pentose phosphate pathway.</text>
</comment>
<comment type="caution">
    <text evidence="12">Lacks conserved residue(s) required for the propagation of feature annotation.</text>
</comment>
<feature type="binding site" evidence="12">
    <location>
        <position position="147"/>
    </location>
    <ligand>
        <name>substrate</name>
    </ligand>
</feature>
<evidence type="ECO:0000256" key="2">
    <source>
        <dbReference type="ARBA" id="ARBA00012035"/>
    </source>
</evidence>
<feature type="binding site" evidence="12">
    <location>
        <position position="296"/>
    </location>
    <ligand>
        <name>K(+)</name>
        <dbReference type="ChEBI" id="CHEBI:29103"/>
    </ligand>
</feature>
<keyword evidence="8 12" id="KW-0067">ATP-binding</keyword>
<evidence type="ECO:0000256" key="8">
    <source>
        <dbReference type="ARBA" id="ARBA00022840"/>
    </source>
</evidence>
<feature type="binding site" evidence="12">
    <location>
        <begin position="233"/>
        <end position="238"/>
    </location>
    <ligand>
        <name>ATP</name>
        <dbReference type="ChEBI" id="CHEBI:30616"/>
    </ligand>
</feature>
<feature type="domain" description="Carbohydrate kinase PfkB" evidence="13">
    <location>
        <begin position="7"/>
        <end position="308"/>
    </location>
</feature>
<feature type="binding site" evidence="12">
    <location>
        <position position="266"/>
    </location>
    <ligand>
        <name>substrate</name>
    </ligand>
</feature>
<keyword evidence="11 12" id="KW-0119">Carbohydrate metabolism</keyword>
<feature type="binding site" evidence="12">
    <location>
        <position position="191"/>
    </location>
    <ligand>
        <name>ATP</name>
        <dbReference type="ChEBI" id="CHEBI:30616"/>
    </ligand>
</feature>
<dbReference type="CDD" id="cd01174">
    <property type="entry name" value="ribokinase"/>
    <property type="match status" value="1"/>
</dbReference>
<dbReference type="HAMAP" id="MF_01987">
    <property type="entry name" value="Ribokinase"/>
    <property type="match status" value="1"/>
</dbReference>
<dbReference type="PRINTS" id="PR00990">
    <property type="entry name" value="RIBOKINASE"/>
</dbReference>
<evidence type="ECO:0000256" key="11">
    <source>
        <dbReference type="ARBA" id="ARBA00023277"/>
    </source>
</evidence>
<reference evidence="14" key="1">
    <citation type="submission" date="2020-08" db="EMBL/GenBank/DDBJ databases">
        <title>Genome public.</title>
        <authorList>
            <person name="Liu C."/>
            <person name="Sun Q."/>
        </authorList>
    </citation>
    <scope>NUCLEOTIDE SEQUENCE</scope>
    <source>
        <strain evidence="14">BX15</strain>
    </source>
</reference>
<evidence type="ECO:0000256" key="7">
    <source>
        <dbReference type="ARBA" id="ARBA00022777"/>
    </source>
</evidence>
<keyword evidence="4 12" id="KW-0808">Transferase</keyword>
<dbReference type="GO" id="GO:0004747">
    <property type="term" value="F:ribokinase activity"/>
    <property type="evidence" value="ECO:0007669"/>
    <property type="project" value="UniProtKB-UniRule"/>
</dbReference>
<evidence type="ECO:0000313" key="15">
    <source>
        <dbReference type="Proteomes" id="UP000620327"/>
    </source>
</evidence>
<keyword evidence="12" id="KW-0963">Cytoplasm</keyword>
<dbReference type="InterPro" id="IPR011611">
    <property type="entry name" value="PfkB_dom"/>
</dbReference>
<dbReference type="EC" id="2.7.1.15" evidence="2 12"/>
<dbReference type="Gene3D" id="3.40.1190.20">
    <property type="match status" value="1"/>
</dbReference>